<organism evidence="1 2">
    <name type="scientific">Ephemeroptericola cinctiostellae</name>
    <dbReference type="NCBI Taxonomy" id="2268024"/>
    <lineage>
        <taxon>Bacteria</taxon>
        <taxon>Pseudomonadati</taxon>
        <taxon>Pseudomonadota</taxon>
        <taxon>Betaproteobacteria</taxon>
        <taxon>Burkholderiales</taxon>
        <taxon>Burkholderiaceae</taxon>
        <taxon>Ephemeroptericola</taxon>
    </lineage>
</organism>
<evidence type="ECO:0008006" key="3">
    <source>
        <dbReference type="Google" id="ProtNLM"/>
    </source>
</evidence>
<evidence type="ECO:0000313" key="2">
    <source>
        <dbReference type="Proteomes" id="UP000252182"/>
    </source>
</evidence>
<dbReference type="GO" id="GO:0016788">
    <property type="term" value="F:hydrolase activity, acting on ester bonds"/>
    <property type="evidence" value="ECO:0007669"/>
    <property type="project" value="InterPro"/>
</dbReference>
<keyword evidence="2" id="KW-1185">Reference proteome</keyword>
<proteinExistence type="predicted"/>
<dbReference type="RefSeq" id="WP_157964410.1">
    <property type="nucleotide sequence ID" value="NZ_CP031124.1"/>
</dbReference>
<dbReference type="InterPro" id="IPR036514">
    <property type="entry name" value="SGNH_hydro_sf"/>
</dbReference>
<evidence type="ECO:0000313" key="1">
    <source>
        <dbReference type="EMBL" id="AXF86330.1"/>
    </source>
</evidence>
<sequence>MAYYTNPRKYFNELSMHGARPKLLFEGDSWFSIPDLRHIPAQLDQMLDASVLCVAAPGDTLVKVAEGAQLATLKWLIHDVIDGQRWDAILLSAGGNDIIGEGMQYFLKNTDPSSDQIEDYINQEALSDCIALMGERLSAVIALRDDSTANPNTPILIHTYSYLTPRNVAHKVLAWGVAGPWIYPYMVNKGIVDCALQKAIVVYLLDRFHALLTDIERRPNANVHVIDTRLALPRLECTERGRQSKYWYDEIHPTSKGFALLARDYFVPKLQSLGLV</sequence>
<name>A0A345DD92_9BURK</name>
<dbReference type="AlphaFoldDB" id="A0A345DD92"/>
<dbReference type="KEGG" id="hyf:DTO96_102077"/>
<protein>
    <recommendedName>
        <fullName evidence="3">SGNH hydrolase-type esterase domain-containing protein</fullName>
    </recommendedName>
</protein>
<accession>A0A345DD92</accession>
<dbReference type="EMBL" id="CP031124">
    <property type="protein sequence ID" value="AXF86330.1"/>
    <property type="molecule type" value="Genomic_DNA"/>
</dbReference>
<dbReference type="SUPFAM" id="SSF52266">
    <property type="entry name" value="SGNH hydrolase"/>
    <property type="match status" value="1"/>
</dbReference>
<dbReference type="Gene3D" id="3.40.50.1110">
    <property type="entry name" value="SGNH hydrolase"/>
    <property type="match status" value="1"/>
</dbReference>
<dbReference type="OrthoDB" id="6194308at2"/>
<reference evidence="2" key="1">
    <citation type="submission" date="2018-07" db="EMBL/GenBank/DDBJ databases">
        <authorList>
            <person name="Kim H."/>
        </authorList>
    </citation>
    <scope>NUCLEOTIDE SEQUENCE [LARGE SCALE GENOMIC DNA]</scope>
    <source>
        <strain evidence="2">F02</strain>
    </source>
</reference>
<gene>
    <name evidence="1" type="ORF">DTO96_102077</name>
</gene>
<dbReference type="Proteomes" id="UP000252182">
    <property type="component" value="Chromosome"/>
</dbReference>
<dbReference type="Pfam" id="PF00657">
    <property type="entry name" value="Lipase_GDSL"/>
    <property type="match status" value="1"/>
</dbReference>
<dbReference type="InterPro" id="IPR001087">
    <property type="entry name" value="GDSL"/>
</dbReference>